<keyword evidence="1" id="KW-0732">Signal</keyword>
<dbReference type="RefSeq" id="WP_113952998.1">
    <property type="nucleotide sequence ID" value="NZ_QNRT01000001.1"/>
</dbReference>
<comment type="caution">
    <text evidence="2">The sequence shown here is derived from an EMBL/GenBank/DDBJ whole genome shotgun (WGS) entry which is preliminary data.</text>
</comment>
<evidence type="ECO:0000313" key="3">
    <source>
        <dbReference type="Proteomes" id="UP000253083"/>
    </source>
</evidence>
<sequence>MKKLSIYTCLGVVLVFAATSFMSAKSEFLSCEDVTELGSKKEVQEYAISWVDDFWNDGRIDESLLRHTVGVSPGRSRIKVPVDWTKIGFRSRFSRANLINPLSEDPSDQTKTLERFDRSEAVFFAYSSGLGFYVTINDGPLSGVLSSDFLTKLNSRFYVLCIPRRR</sequence>
<evidence type="ECO:0000256" key="1">
    <source>
        <dbReference type="SAM" id="SignalP"/>
    </source>
</evidence>
<accession>A0A395JP51</accession>
<dbReference type="InParanoid" id="A0A395JP51"/>
<feature type="signal peptide" evidence="1">
    <location>
        <begin position="1"/>
        <end position="24"/>
    </location>
</feature>
<dbReference type="Proteomes" id="UP000253083">
    <property type="component" value="Unassembled WGS sequence"/>
</dbReference>
<reference evidence="2 3" key="1">
    <citation type="submission" date="2018-06" db="EMBL/GenBank/DDBJ databases">
        <title>Genomic Encyclopedia of Type Strains, Phase IV (KMG-IV): sequencing the most valuable type-strain genomes for metagenomic binning, comparative biology and taxonomic classification.</title>
        <authorList>
            <person name="Goeker M."/>
        </authorList>
    </citation>
    <scope>NUCLEOTIDE SEQUENCE [LARGE SCALE GENOMIC DNA]</scope>
    <source>
        <strain evidence="2 3">DSM 24032</strain>
    </source>
</reference>
<feature type="chain" id="PRO_5017459487" evidence="1">
    <location>
        <begin position="25"/>
        <end position="166"/>
    </location>
</feature>
<proteinExistence type="predicted"/>
<name>A0A395JP51_9GAMM</name>
<dbReference type="EMBL" id="QNRT01000001">
    <property type="protein sequence ID" value="RBP53430.1"/>
    <property type="molecule type" value="Genomic_DNA"/>
</dbReference>
<protein>
    <submittedName>
        <fullName evidence="2">Uncharacterized protein</fullName>
    </submittedName>
</protein>
<gene>
    <name evidence="2" type="ORF">DFR28_101816</name>
</gene>
<organism evidence="2 3">
    <name type="scientific">Arenicella xantha</name>
    <dbReference type="NCBI Taxonomy" id="644221"/>
    <lineage>
        <taxon>Bacteria</taxon>
        <taxon>Pseudomonadati</taxon>
        <taxon>Pseudomonadota</taxon>
        <taxon>Gammaproteobacteria</taxon>
        <taxon>Arenicellales</taxon>
        <taxon>Arenicellaceae</taxon>
        <taxon>Arenicella</taxon>
    </lineage>
</organism>
<dbReference type="AlphaFoldDB" id="A0A395JP51"/>
<keyword evidence="3" id="KW-1185">Reference proteome</keyword>
<evidence type="ECO:0000313" key="2">
    <source>
        <dbReference type="EMBL" id="RBP53430.1"/>
    </source>
</evidence>